<organism evidence="1 2">
    <name type="scientific">Blastomyces percursus</name>
    <dbReference type="NCBI Taxonomy" id="1658174"/>
    <lineage>
        <taxon>Eukaryota</taxon>
        <taxon>Fungi</taxon>
        <taxon>Dikarya</taxon>
        <taxon>Ascomycota</taxon>
        <taxon>Pezizomycotina</taxon>
        <taxon>Eurotiomycetes</taxon>
        <taxon>Eurotiomycetidae</taxon>
        <taxon>Onygenales</taxon>
        <taxon>Ajellomycetaceae</taxon>
        <taxon>Blastomyces</taxon>
    </lineage>
</organism>
<sequence>MNIQRLHIHAAARGLAPAKVQNQNWFVRRFGSRLDAEVVLHVFGLLQISVFSLASSSHAVKLTARSQSGSKPLWKQFDLIVKEGVEAHGLTDLQNPDAIWNELRGPLGAMERRP</sequence>
<proteinExistence type="predicted"/>
<evidence type="ECO:0000313" key="2">
    <source>
        <dbReference type="Proteomes" id="UP000242791"/>
    </source>
</evidence>
<dbReference type="Proteomes" id="UP000242791">
    <property type="component" value="Unassembled WGS sequence"/>
</dbReference>
<reference evidence="1 2" key="1">
    <citation type="submission" date="2015-08" db="EMBL/GenBank/DDBJ databases">
        <title>Emmonsia species relationships and genome sequence.</title>
        <authorList>
            <person name="Cuomo C.A."/>
            <person name="Schwartz I.S."/>
            <person name="Kenyon C."/>
            <person name="De Hoog G.S."/>
            <person name="Govender N.P."/>
            <person name="Botha A."/>
            <person name="Moreno L."/>
            <person name="De Vries M."/>
            <person name="Munoz J.F."/>
            <person name="Stielow J.B."/>
        </authorList>
    </citation>
    <scope>NUCLEOTIDE SEQUENCE [LARGE SCALE GENOMIC DNA]</scope>
    <source>
        <strain evidence="1 2">EI222</strain>
    </source>
</reference>
<dbReference type="AlphaFoldDB" id="A0A1J9Q8X3"/>
<gene>
    <name evidence="1" type="ORF">ACJ73_03712</name>
</gene>
<dbReference type="VEuPathDB" id="FungiDB:ACJ73_03712"/>
<name>A0A1J9Q8X3_9EURO</name>
<evidence type="ECO:0000313" key="1">
    <source>
        <dbReference type="EMBL" id="OJD24920.1"/>
    </source>
</evidence>
<protein>
    <submittedName>
        <fullName evidence="1">Uncharacterized protein</fullName>
    </submittedName>
</protein>
<keyword evidence="2" id="KW-1185">Reference proteome</keyword>
<accession>A0A1J9Q8X3</accession>
<dbReference type="EMBL" id="LGTZ01000464">
    <property type="protein sequence ID" value="OJD24920.1"/>
    <property type="molecule type" value="Genomic_DNA"/>
</dbReference>
<comment type="caution">
    <text evidence="1">The sequence shown here is derived from an EMBL/GenBank/DDBJ whole genome shotgun (WGS) entry which is preliminary data.</text>
</comment>